<gene>
    <name evidence="2" type="ORF">CWR43_28740</name>
</gene>
<evidence type="ECO:0000313" key="2">
    <source>
        <dbReference type="EMBL" id="PKA40671.1"/>
    </source>
</evidence>
<dbReference type="GO" id="GO:0004364">
    <property type="term" value="F:glutathione transferase activity"/>
    <property type="evidence" value="ECO:0007669"/>
    <property type="project" value="TreeGrafter"/>
</dbReference>
<evidence type="ECO:0000259" key="1">
    <source>
        <dbReference type="PROSITE" id="PS50404"/>
    </source>
</evidence>
<evidence type="ECO:0000313" key="3">
    <source>
        <dbReference type="Proteomes" id="UP000232164"/>
    </source>
</evidence>
<protein>
    <submittedName>
        <fullName evidence="2">Beta-aryl ether-cleaving protein</fullName>
    </submittedName>
</protein>
<dbReference type="InterPro" id="IPR054416">
    <property type="entry name" value="GST_UstS-like_C"/>
</dbReference>
<dbReference type="SUPFAM" id="SSF52833">
    <property type="entry name" value="Thioredoxin-like"/>
    <property type="match status" value="1"/>
</dbReference>
<sequence>MTRALYSLCGADPQNFFSPHCWKAVMALAHKGLSFEEIPTTYARIRQIGGGFSPTVPVLEDNGRLVSDSFAIALYLEEAYPDRPSLFRGEGGKALSRMVEGYSQMVVHTAIMRIALLDIHAVLDEGDKAYFRESREQRLGKTLEEIAADREAEKAAFPAKLEPIRHMLKFQPFIGGESPLFADYIVFGALQWLRVVAGLSMLAADDPVMTWFERCLDLHEGRGRTMTAA</sequence>
<dbReference type="InterPro" id="IPR004045">
    <property type="entry name" value="Glutathione_S-Trfase_N"/>
</dbReference>
<dbReference type="Proteomes" id="UP000232164">
    <property type="component" value="Unassembled WGS sequence"/>
</dbReference>
<dbReference type="GO" id="GO:0006749">
    <property type="term" value="P:glutathione metabolic process"/>
    <property type="evidence" value="ECO:0007669"/>
    <property type="project" value="TreeGrafter"/>
</dbReference>
<dbReference type="PANTHER" id="PTHR42673:SF4">
    <property type="entry name" value="MALEYLACETOACETATE ISOMERASE"/>
    <property type="match status" value="1"/>
</dbReference>
<accession>A0A2N0D3J1</accession>
<dbReference type="Gene3D" id="1.20.1050.10">
    <property type="match status" value="1"/>
</dbReference>
<dbReference type="GO" id="GO:0016034">
    <property type="term" value="F:maleylacetoacetate isomerase activity"/>
    <property type="evidence" value="ECO:0007669"/>
    <property type="project" value="TreeGrafter"/>
</dbReference>
<dbReference type="GO" id="GO:0006559">
    <property type="term" value="P:L-phenylalanine catabolic process"/>
    <property type="evidence" value="ECO:0007669"/>
    <property type="project" value="TreeGrafter"/>
</dbReference>
<dbReference type="Pfam" id="PF22041">
    <property type="entry name" value="GST_C_7"/>
    <property type="match status" value="1"/>
</dbReference>
<dbReference type="InterPro" id="IPR036282">
    <property type="entry name" value="Glutathione-S-Trfase_C_sf"/>
</dbReference>
<reference evidence="2 3" key="2">
    <citation type="submission" date="2017-12" db="EMBL/GenBank/DDBJ databases">
        <title>Genome sequence of Rhizobium sullae HCNT1 isolated from Sulla coronaria nodules and featuring peculiar denitrification phenotypes.</title>
        <authorList>
            <person name="De Diego-Diaz B."/>
            <person name="Treu L."/>
            <person name="Campanaro S."/>
            <person name="Da Silva Duarte V."/>
            <person name="Basaglia M."/>
            <person name="Favaro L."/>
            <person name="Casella S."/>
            <person name="Squartini A."/>
        </authorList>
    </citation>
    <scope>NUCLEOTIDE SEQUENCE [LARGE SCALE GENOMIC DNA]</scope>
    <source>
        <strain evidence="2 3">HCNT1</strain>
    </source>
</reference>
<dbReference type="PROSITE" id="PS50404">
    <property type="entry name" value="GST_NTER"/>
    <property type="match status" value="1"/>
</dbReference>
<reference evidence="2 3" key="1">
    <citation type="submission" date="2017-11" db="EMBL/GenBank/DDBJ databases">
        <authorList>
            <person name="Han C.G."/>
        </authorList>
    </citation>
    <scope>NUCLEOTIDE SEQUENCE [LARGE SCALE GENOMIC DNA]</scope>
    <source>
        <strain evidence="2 3">HCNT1</strain>
    </source>
</reference>
<dbReference type="SUPFAM" id="SSF47616">
    <property type="entry name" value="GST C-terminal domain-like"/>
    <property type="match status" value="1"/>
</dbReference>
<dbReference type="PANTHER" id="PTHR42673">
    <property type="entry name" value="MALEYLACETOACETATE ISOMERASE"/>
    <property type="match status" value="1"/>
</dbReference>
<dbReference type="STRING" id="1041146.GCA_000427985_00016"/>
<dbReference type="CDD" id="cd03202">
    <property type="entry name" value="GST_C_etherase_LigE"/>
    <property type="match status" value="1"/>
</dbReference>
<feature type="domain" description="GST N-terminal" evidence="1">
    <location>
        <begin position="8"/>
        <end position="84"/>
    </location>
</feature>
<organism evidence="2 3">
    <name type="scientific">Rhizobium sullae</name>
    <name type="common">Rhizobium hedysari</name>
    <dbReference type="NCBI Taxonomy" id="50338"/>
    <lineage>
        <taxon>Bacteria</taxon>
        <taxon>Pseudomonadati</taxon>
        <taxon>Pseudomonadota</taxon>
        <taxon>Alphaproteobacteria</taxon>
        <taxon>Hyphomicrobiales</taxon>
        <taxon>Rhizobiaceae</taxon>
        <taxon>Rhizobium/Agrobacterium group</taxon>
        <taxon>Rhizobium</taxon>
    </lineage>
</organism>
<dbReference type="RefSeq" id="WP_100772798.1">
    <property type="nucleotide sequence ID" value="NZ_PIQN01000022.1"/>
</dbReference>
<proteinExistence type="predicted"/>
<dbReference type="AlphaFoldDB" id="A0A2N0D3J1"/>
<dbReference type="Gene3D" id="3.40.30.10">
    <property type="entry name" value="Glutaredoxin"/>
    <property type="match status" value="1"/>
</dbReference>
<dbReference type="Pfam" id="PF13417">
    <property type="entry name" value="GST_N_3"/>
    <property type="match status" value="1"/>
</dbReference>
<name>A0A2N0D3J1_RHISU</name>
<dbReference type="InterPro" id="IPR036249">
    <property type="entry name" value="Thioredoxin-like_sf"/>
</dbReference>
<comment type="caution">
    <text evidence="2">The sequence shown here is derived from an EMBL/GenBank/DDBJ whole genome shotgun (WGS) entry which is preliminary data.</text>
</comment>
<dbReference type="EMBL" id="PIQN01000022">
    <property type="protein sequence ID" value="PKA40671.1"/>
    <property type="molecule type" value="Genomic_DNA"/>
</dbReference>